<evidence type="ECO:0000259" key="7">
    <source>
        <dbReference type="PROSITE" id="PS50109"/>
    </source>
</evidence>
<dbReference type="SUPFAM" id="SSF55874">
    <property type="entry name" value="ATPase domain of HSP90 chaperone/DNA topoisomerase II/histidine kinase"/>
    <property type="match status" value="1"/>
</dbReference>
<feature type="domain" description="PAS" evidence="8">
    <location>
        <begin position="4"/>
        <end position="69"/>
    </location>
</feature>
<accession>A0AAP2D5P1</accession>
<dbReference type="PRINTS" id="PR00344">
    <property type="entry name" value="BCTRLSENSOR"/>
</dbReference>
<dbReference type="NCBIfam" id="TIGR00229">
    <property type="entry name" value="sensory_box"/>
    <property type="match status" value="1"/>
</dbReference>
<keyword evidence="4" id="KW-0808">Transferase</keyword>
<dbReference type="GO" id="GO:0000155">
    <property type="term" value="F:phosphorelay sensor kinase activity"/>
    <property type="evidence" value="ECO:0007669"/>
    <property type="project" value="InterPro"/>
</dbReference>
<dbReference type="SMART" id="SM00091">
    <property type="entry name" value="PAS"/>
    <property type="match status" value="1"/>
</dbReference>
<dbReference type="CDD" id="cd00130">
    <property type="entry name" value="PAS"/>
    <property type="match status" value="1"/>
</dbReference>
<evidence type="ECO:0000313" key="10">
    <source>
        <dbReference type="Proteomes" id="UP001319180"/>
    </source>
</evidence>
<comment type="caution">
    <text evidence="9">The sequence shown here is derived from an EMBL/GenBank/DDBJ whole genome shotgun (WGS) entry which is preliminary data.</text>
</comment>
<dbReference type="InterPro" id="IPR013656">
    <property type="entry name" value="PAS_4"/>
</dbReference>
<dbReference type="InterPro" id="IPR036097">
    <property type="entry name" value="HisK_dim/P_sf"/>
</dbReference>
<evidence type="ECO:0000256" key="1">
    <source>
        <dbReference type="ARBA" id="ARBA00000085"/>
    </source>
</evidence>
<keyword evidence="3" id="KW-0597">Phosphoprotein</keyword>
<evidence type="ECO:0000256" key="6">
    <source>
        <dbReference type="ARBA" id="ARBA00023136"/>
    </source>
</evidence>
<evidence type="ECO:0000256" key="2">
    <source>
        <dbReference type="ARBA" id="ARBA00012438"/>
    </source>
</evidence>
<keyword evidence="10" id="KW-1185">Reference proteome</keyword>
<dbReference type="EMBL" id="JAHESC010000003">
    <property type="protein sequence ID" value="MBT1685514.1"/>
    <property type="molecule type" value="Genomic_DNA"/>
</dbReference>
<evidence type="ECO:0000313" key="9">
    <source>
        <dbReference type="EMBL" id="MBT1685514.1"/>
    </source>
</evidence>
<evidence type="ECO:0000256" key="3">
    <source>
        <dbReference type="ARBA" id="ARBA00022553"/>
    </source>
</evidence>
<dbReference type="GO" id="GO:0007234">
    <property type="term" value="P:osmosensory signaling via phosphorelay pathway"/>
    <property type="evidence" value="ECO:0007669"/>
    <property type="project" value="TreeGrafter"/>
</dbReference>
<dbReference type="SMART" id="SM00387">
    <property type="entry name" value="HATPase_c"/>
    <property type="match status" value="1"/>
</dbReference>
<dbReference type="InterPro" id="IPR035965">
    <property type="entry name" value="PAS-like_dom_sf"/>
</dbReference>
<dbReference type="SMART" id="SM00388">
    <property type="entry name" value="HisKA"/>
    <property type="match status" value="1"/>
</dbReference>
<dbReference type="GO" id="GO:0030295">
    <property type="term" value="F:protein kinase activator activity"/>
    <property type="evidence" value="ECO:0007669"/>
    <property type="project" value="TreeGrafter"/>
</dbReference>
<feature type="domain" description="Histidine kinase" evidence="7">
    <location>
        <begin position="136"/>
        <end position="347"/>
    </location>
</feature>
<reference evidence="9 10" key="1">
    <citation type="submission" date="2021-05" db="EMBL/GenBank/DDBJ databases">
        <title>A Polyphasic approach of four new species of the genus Ohtaekwangia: Ohtaekwangia histidinii sp. nov., Ohtaekwangia cretensis sp. nov., Ohtaekwangia indiensis sp. nov., Ohtaekwangia reichenbachii sp. nov. from diverse environment.</title>
        <authorList>
            <person name="Octaviana S."/>
        </authorList>
    </citation>
    <scope>NUCLEOTIDE SEQUENCE [LARGE SCALE GENOMIC DNA]</scope>
    <source>
        <strain evidence="9 10">PWU37</strain>
    </source>
</reference>
<dbReference type="InterPro" id="IPR050351">
    <property type="entry name" value="BphY/WalK/GraS-like"/>
</dbReference>
<dbReference type="SUPFAM" id="SSF55785">
    <property type="entry name" value="PYP-like sensor domain (PAS domain)"/>
    <property type="match status" value="1"/>
</dbReference>
<dbReference type="InterPro" id="IPR003661">
    <property type="entry name" value="HisK_dim/P_dom"/>
</dbReference>
<name>A0AAP2D5P1_9BACT</name>
<sequence>MDWGEGLFRELVEHSEDIHIVADKELTIRYVSSSVAKILGIEPVSLLGRNIREFIQREKFENLTTHLREGTGRFTHEFMLPGTGAQMVYFDVSASQLLDRQEFQGVIFKLNDVTEKKLREDELIRSNRQLDQVIYKTTHDLKAPVMSALGLVKIAEMVPDGEKDQYIGMIKKSLLRLDSFIEEMNDFYRNEKLAVQREKISIEQLLLEEWDNLKNLYPDNAVDVFWDIHADCEWHSDRLRVKTVVTNILSNAIKYMDLQKQNRFIKIAARVTEEFCDMSFEDNGIGIDPLYQEKIFDLFFRATDRSQGTGLGLFIVKDTLERLGGEVKVISNQGQGTTFHVRIPNQIHQSIGIG</sequence>
<evidence type="ECO:0000256" key="4">
    <source>
        <dbReference type="ARBA" id="ARBA00022679"/>
    </source>
</evidence>
<dbReference type="Pfam" id="PF02518">
    <property type="entry name" value="HATPase_c"/>
    <property type="match status" value="1"/>
</dbReference>
<dbReference type="Gene3D" id="3.30.450.20">
    <property type="entry name" value="PAS domain"/>
    <property type="match status" value="1"/>
</dbReference>
<dbReference type="PANTHER" id="PTHR42878:SF15">
    <property type="entry name" value="BACTERIOPHYTOCHROME"/>
    <property type="match status" value="1"/>
</dbReference>
<dbReference type="InterPro" id="IPR005467">
    <property type="entry name" value="His_kinase_dom"/>
</dbReference>
<dbReference type="InterPro" id="IPR003594">
    <property type="entry name" value="HATPase_dom"/>
</dbReference>
<dbReference type="Gene3D" id="1.10.287.130">
    <property type="match status" value="1"/>
</dbReference>
<evidence type="ECO:0000256" key="5">
    <source>
        <dbReference type="ARBA" id="ARBA00022777"/>
    </source>
</evidence>
<dbReference type="Gene3D" id="3.30.565.10">
    <property type="entry name" value="Histidine kinase-like ATPase, C-terminal domain"/>
    <property type="match status" value="1"/>
</dbReference>
<dbReference type="Pfam" id="PF08448">
    <property type="entry name" value="PAS_4"/>
    <property type="match status" value="1"/>
</dbReference>
<dbReference type="RefSeq" id="WP_254088764.1">
    <property type="nucleotide sequence ID" value="NZ_JAHESC010000003.1"/>
</dbReference>
<evidence type="ECO:0000259" key="8">
    <source>
        <dbReference type="PROSITE" id="PS50112"/>
    </source>
</evidence>
<dbReference type="Proteomes" id="UP001319180">
    <property type="component" value="Unassembled WGS sequence"/>
</dbReference>
<dbReference type="Pfam" id="PF00512">
    <property type="entry name" value="HisKA"/>
    <property type="match status" value="1"/>
</dbReference>
<dbReference type="GO" id="GO:0000156">
    <property type="term" value="F:phosphorelay response regulator activity"/>
    <property type="evidence" value="ECO:0007669"/>
    <property type="project" value="TreeGrafter"/>
</dbReference>
<dbReference type="AlphaFoldDB" id="A0AAP2D5P1"/>
<protein>
    <recommendedName>
        <fullName evidence="2">histidine kinase</fullName>
        <ecNumber evidence="2">2.7.13.3</ecNumber>
    </recommendedName>
</protein>
<dbReference type="InterPro" id="IPR036890">
    <property type="entry name" value="HATPase_C_sf"/>
</dbReference>
<dbReference type="EC" id="2.7.13.3" evidence="2"/>
<comment type="catalytic activity">
    <reaction evidence="1">
        <text>ATP + protein L-histidine = ADP + protein N-phospho-L-histidine.</text>
        <dbReference type="EC" id="2.7.13.3"/>
    </reaction>
</comment>
<dbReference type="GO" id="GO:0016020">
    <property type="term" value="C:membrane"/>
    <property type="evidence" value="ECO:0007669"/>
    <property type="project" value="UniProtKB-SubCell"/>
</dbReference>
<dbReference type="PROSITE" id="PS50109">
    <property type="entry name" value="HIS_KIN"/>
    <property type="match status" value="1"/>
</dbReference>
<dbReference type="PANTHER" id="PTHR42878">
    <property type="entry name" value="TWO-COMPONENT HISTIDINE KINASE"/>
    <property type="match status" value="1"/>
</dbReference>
<dbReference type="SUPFAM" id="SSF47384">
    <property type="entry name" value="Homodimeric domain of signal transducing histidine kinase"/>
    <property type="match status" value="1"/>
</dbReference>
<organism evidence="9 10">
    <name type="scientific">Dawidia soli</name>
    <dbReference type="NCBI Taxonomy" id="2782352"/>
    <lineage>
        <taxon>Bacteria</taxon>
        <taxon>Pseudomonadati</taxon>
        <taxon>Bacteroidota</taxon>
        <taxon>Cytophagia</taxon>
        <taxon>Cytophagales</taxon>
        <taxon>Chryseotaleaceae</taxon>
        <taxon>Dawidia</taxon>
    </lineage>
</organism>
<keyword evidence="6" id="KW-0472">Membrane</keyword>
<keyword evidence="5 9" id="KW-0418">Kinase</keyword>
<dbReference type="InterPro" id="IPR004358">
    <property type="entry name" value="Sig_transdc_His_kin-like_C"/>
</dbReference>
<dbReference type="InterPro" id="IPR000014">
    <property type="entry name" value="PAS"/>
</dbReference>
<gene>
    <name evidence="9" type="ORF">KK078_03045</name>
</gene>
<dbReference type="PROSITE" id="PS50112">
    <property type="entry name" value="PAS"/>
    <property type="match status" value="1"/>
</dbReference>
<proteinExistence type="predicted"/>